<proteinExistence type="predicted"/>
<feature type="transmembrane region" description="Helical" evidence="2">
    <location>
        <begin position="253"/>
        <end position="274"/>
    </location>
</feature>
<keyword evidence="2" id="KW-0472">Membrane</keyword>
<dbReference type="GO" id="GO:0050776">
    <property type="term" value="P:regulation of immune response"/>
    <property type="evidence" value="ECO:0007669"/>
    <property type="project" value="TreeGrafter"/>
</dbReference>
<keyword evidence="2" id="KW-0812">Transmembrane</keyword>
<dbReference type="GO" id="GO:0031072">
    <property type="term" value="F:heat shock protein binding"/>
    <property type="evidence" value="ECO:0007669"/>
    <property type="project" value="TreeGrafter"/>
</dbReference>
<dbReference type="GO" id="GO:0042742">
    <property type="term" value="P:defense response to bacterium"/>
    <property type="evidence" value="ECO:0007669"/>
    <property type="project" value="TreeGrafter"/>
</dbReference>
<feature type="region of interest" description="Disordered" evidence="1">
    <location>
        <begin position="376"/>
        <end position="398"/>
    </location>
</feature>
<evidence type="ECO:0000256" key="3">
    <source>
        <dbReference type="SAM" id="SignalP"/>
    </source>
</evidence>
<evidence type="ECO:0000256" key="2">
    <source>
        <dbReference type="SAM" id="Phobius"/>
    </source>
</evidence>
<feature type="chain" id="PRO_5034026264" evidence="3">
    <location>
        <begin position="20"/>
        <end position="398"/>
    </location>
</feature>
<sequence>MPVVMKITLLLLLFGGVWSEGVALTTPEAPNLSSATSIHKATSVPEKNGHTGHQTGTIHYAISEVSSPKTFTISSGPPVSKPTISQEVSTKESTTVLETSTETSNPTVSAMRRPGPPDMTGGTMAASHLDTFNGTSGPPVTMTNRSLEASNGTFNGTSGPPVTMTNGSLEASSWINGTIGPSDIMTSSSLETSDGTSGPPITTLAASSPMTPKGTSGSPISRVKISTISTPEPSTKTGSRPSPSSDQGTNNTLLVAVFVAVLVVIVLLALLLLWRQRQKRRTGALTLSGGGKSNGVVDAWVGPARVSDEEAVITTAGVSGGGDKGSGVPDGEGSGRRPTLTTFFGRRKSHQGSLALEELKAGSAVSIKGEEVPLVGSEDGALEAPSSDEPEVGNVEVL</sequence>
<feature type="compositionally biased region" description="Polar residues" evidence="1">
    <location>
        <begin position="184"/>
        <end position="248"/>
    </location>
</feature>
<dbReference type="GO" id="GO:0050863">
    <property type="term" value="P:regulation of T cell activation"/>
    <property type="evidence" value="ECO:0007669"/>
    <property type="project" value="InterPro"/>
</dbReference>
<organism evidence="4 5">
    <name type="scientific">Hipposideros armiger</name>
    <name type="common">Great Himalayan leaf-nosed bat</name>
    <dbReference type="NCBI Taxonomy" id="186990"/>
    <lineage>
        <taxon>Eukaryota</taxon>
        <taxon>Metazoa</taxon>
        <taxon>Chordata</taxon>
        <taxon>Craniata</taxon>
        <taxon>Vertebrata</taxon>
        <taxon>Euteleostomi</taxon>
        <taxon>Mammalia</taxon>
        <taxon>Eutheria</taxon>
        <taxon>Laurasiatheria</taxon>
        <taxon>Chiroptera</taxon>
        <taxon>Yinpterochiroptera</taxon>
        <taxon>Rhinolophoidea</taxon>
        <taxon>Hipposideridae</taxon>
        <taxon>Hipposideros</taxon>
    </lineage>
</organism>
<keyword evidence="3" id="KW-0732">Signal</keyword>
<accession>A0A8B7Q662</accession>
<dbReference type="CTD" id="6693"/>
<evidence type="ECO:0000313" key="5">
    <source>
        <dbReference type="RefSeq" id="XP_019484175.1"/>
    </source>
</evidence>
<reference evidence="5" key="1">
    <citation type="submission" date="2025-08" db="UniProtKB">
        <authorList>
            <consortium name="RefSeq"/>
        </authorList>
    </citation>
    <scope>IDENTIFICATION</scope>
    <source>
        <tissue evidence="5">Muscle</tissue>
    </source>
</reference>
<dbReference type="GO" id="GO:0007166">
    <property type="term" value="P:cell surface receptor signaling pathway"/>
    <property type="evidence" value="ECO:0007669"/>
    <property type="project" value="TreeGrafter"/>
</dbReference>
<feature type="region of interest" description="Disordered" evidence="1">
    <location>
        <begin position="180"/>
        <end position="248"/>
    </location>
</feature>
<dbReference type="PANTHER" id="PTHR35265:SF1">
    <property type="entry name" value="LEUKOSIALIN"/>
    <property type="match status" value="1"/>
</dbReference>
<dbReference type="Proteomes" id="UP000694851">
    <property type="component" value="Unplaced"/>
</dbReference>
<dbReference type="KEGG" id="hai:109374215"/>
<protein>
    <submittedName>
        <fullName evidence="5">Leukosialin</fullName>
    </submittedName>
</protein>
<keyword evidence="4" id="KW-1185">Reference proteome</keyword>
<feature type="compositionally biased region" description="Polar residues" evidence="1">
    <location>
        <begin position="69"/>
        <end position="86"/>
    </location>
</feature>
<keyword evidence="2" id="KW-1133">Transmembrane helix</keyword>
<evidence type="ECO:0000256" key="1">
    <source>
        <dbReference type="SAM" id="MobiDB-lite"/>
    </source>
</evidence>
<dbReference type="GO" id="GO:0009897">
    <property type="term" value="C:external side of plasma membrane"/>
    <property type="evidence" value="ECO:0007669"/>
    <property type="project" value="TreeGrafter"/>
</dbReference>
<dbReference type="GO" id="GO:0004888">
    <property type="term" value="F:transmembrane signaling receptor activity"/>
    <property type="evidence" value="ECO:0007669"/>
    <property type="project" value="InterPro"/>
</dbReference>
<gene>
    <name evidence="5" type="primary">SPN</name>
</gene>
<dbReference type="RefSeq" id="XP_019484175.1">
    <property type="nucleotide sequence ID" value="XM_019628630.1"/>
</dbReference>
<dbReference type="GeneID" id="109374215"/>
<feature type="region of interest" description="Disordered" evidence="1">
    <location>
        <begin position="316"/>
        <end position="339"/>
    </location>
</feature>
<feature type="region of interest" description="Disordered" evidence="1">
    <location>
        <begin position="69"/>
        <end position="117"/>
    </location>
</feature>
<feature type="compositionally biased region" description="Gly residues" evidence="1">
    <location>
        <begin position="318"/>
        <end position="332"/>
    </location>
</feature>
<feature type="signal peptide" evidence="3">
    <location>
        <begin position="1"/>
        <end position="19"/>
    </location>
</feature>
<dbReference type="PANTHER" id="PTHR35265">
    <property type="entry name" value="LEUKOSIALIN"/>
    <property type="match status" value="1"/>
</dbReference>
<dbReference type="InterPro" id="IPR038829">
    <property type="entry name" value="Leukosialin"/>
</dbReference>
<dbReference type="GO" id="GO:2000404">
    <property type="term" value="P:regulation of T cell migration"/>
    <property type="evidence" value="ECO:0007669"/>
    <property type="project" value="InterPro"/>
</dbReference>
<evidence type="ECO:0000313" key="4">
    <source>
        <dbReference type="Proteomes" id="UP000694851"/>
    </source>
</evidence>
<dbReference type="OrthoDB" id="9666309at2759"/>
<name>A0A8B7Q662_HIPAR</name>
<dbReference type="AlphaFoldDB" id="A0A8B7Q662"/>
<feature type="compositionally biased region" description="Low complexity" evidence="1">
    <location>
        <begin position="87"/>
        <end position="104"/>
    </location>
</feature>